<accession>A0A8J4DDA6</accession>
<dbReference type="Proteomes" id="UP000605992">
    <property type="component" value="Unassembled WGS sequence"/>
</dbReference>
<evidence type="ECO:0000313" key="2">
    <source>
        <dbReference type="EMBL" id="GII58438.1"/>
    </source>
</evidence>
<dbReference type="PANTHER" id="PTHR39335:SF1">
    <property type="entry name" value="BLL4220 PROTEIN"/>
    <property type="match status" value="1"/>
</dbReference>
<dbReference type="AlphaFoldDB" id="A0A8J4DDA6"/>
<sequence>MAAAFTVAALATACSSGDDAKSAAPGPTGAATTAAPASSQAAPSTDDPSVPVVGGPVGTSSSSIGLIVVDSTGRTVYAYDKDTTDPVASTCTGECAATWQPVPATTDVSGIDAGLVGSLPRADGSQQLTIAHHPVYVYSGDKAAGEVKGQLVKGLWHALSPNGKEITKKA</sequence>
<protein>
    <recommendedName>
        <fullName evidence="4">Lipoprotein</fullName>
    </recommendedName>
</protein>
<organism evidence="2 3">
    <name type="scientific">Planotetraspora thailandica</name>
    <dbReference type="NCBI Taxonomy" id="487172"/>
    <lineage>
        <taxon>Bacteria</taxon>
        <taxon>Bacillati</taxon>
        <taxon>Actinomycetota</taxon>
        <taxon>Actinomycetes</taxon>
        <taxon>Streptosporangiales</taxon>
        <taxon>Streptosporangiaceae</taxon>
        <taxon>Planotetraspora</taxon>
    </lineage>
</organism>
<feature type="compositionally biased region" description="Low complexity" evidence="1">
    <location>
        <begin position="22"/>
        <end position="56"/>
    </location>
</feature>
<dbReference type="EMBL" id="BOOR01000064">
    <property type="protein sequence ID" value="GII58438.1"/>
    <property type="molecule type" value="Genomic_DNA"/>
</dbReference>
<keyword evidence="3" id="KW-1185">Reference proteome</keyword>
<feature type="region of interest" description="Disordered" evidence="1">
    <location>
        <begin position="16"/>
        <end position="56"/>
    </location>
</feature>
<dbReference type="GO" id="GO:0043448">
    <property type="term" value="P:alkane catabolic process"/>
    <property type="evidence" value="ECO:0007669"/>
    <property type="project" value="TreeGrafter"/>
</dbReference>
<evidence type="ECO:0000313" key="3">
    <source>
        <dbReference type="Proteomes" id="UP000605992"/>
    </source>
</evidence>
<comment type="caution">
    <text evidence="2">The sequence shown here is derived from an EMBL/GenBank/DDBJ whole genome shotgun (WGS) entry which is preliminary data.</text>
</comment>
<dbReference type="Pfam" id="PF03640">
    <property type="entry name" value="Lipoprotein_15"/>
    <property type="match status" value="2"/>
</dbReference>
<evidence type="ECO:0008006" key="4">
    <source>
        <dbReference type="Google" id="ProtNLM"/>
    </source>
</evidence>
<gene>
    <name evidence="2" type="ORF">Pth03_68270</name>
</gene>
<reference evidence="2" key="1">
    <citation type="submission" date="2021-01" db="EMBL/GenBank/DDBJ databases">
        <title>Whole genome shotgun sequence of Planotetraspora thailandica NBRC 104271.</title>
        <authorList>
            <person name="Komaki H."/>
            <person name="Tamura T."/>
        </authorList>
    </citation>
    <scope>NUCLEOTIDE SEQUENCE</scope>
    <source>
        <strain evidence="2">NBRC 104271</strain>
    </source>
</reference>
<dbReference type="PANTHER" id="PTHR39335">
    <property type="entry name" value="BLL4220 PROTEIN"/>
    <property type="match status" value="1"/>
</dbReference>
<name>A0A8J4DDA6_9ACTN</name>
<proteinExistence type="predicted"/>
<dbReference type="InterPro" id="IPR005297">
    <property type="entry name" value="Lipoprotein_repeat"/>
</dbReference>
<evidence type="ECO:0000256" key="1">
    <source>
        <dbReference type="SAM" id="MobiDB-lite"/>
    </source>
</evidence>